<feature type="region of interest" description="Disordered" evidence="1">
    <location>
        <begin position="28"/>
        <end position="50"/>
    </location>
</feature>
<dbReference type="KEGG" id="npv:OHM77_07305"/>
<reference evidence="2" key="1">
    <citation type="journal article" date="2023" name="Nat. Microbiol.">
        <title>Enrichment and characterization of a nitric oxide-reducing microbial community in a continuous bioreactor.</title>
        <authorList>
            <person name="Garrido-Amador P."/>
            <person name="Stortenbeker N."/>
            <person name="Wessels H.J.C.T."/>
            <person name="Speth D.R."/>
            <person name="Garcia-Heredia I."/>
            <person name="Kartal B."/>
        </authorList>
    </citation>
    <scope>NUCLEOTIDE SEQUENCE</scope>
    <source>
        <strain evidence="2">MAG1</strain>
    </source>
</reference>
<dbReference type="AlphaFoldDB" id="A0AA49FIX3"/>
<proteinExistence type="predicted"/>
<organism evidence="2">
    <name type="scientific">Candidatus Nitricoxidivorans perseverans</name>
    <dbReference type="NCBI Taxonomy" id="2975601"/>
    <lineage>
        <taxon>Bacteria</taxon>
        <taxon>Pseudomonadati</taxon>
        <taxon>Pseudomonadota</taxon>
        <taxon>Betaproteobacteria</taxon>
        <taxon>Nitrosomonadales</taxon>
        <taxon>Sterolibacteriaceae</taxon>
        <taxon>Candidatus Nitricoxidivorans</taxon>
    </lineage>
</organism>
<accession>A0AA49FIX3</accession>
<gene>
    <name evidence="2" type="ORF">OHM77_07305</name>
</gene>
<dbReference type="EMBL" id="CP107246">
    <property type="protein sequence ID" value="WIM04518.1"/>
    <property type="molecule type" value="Genomic_DNA"/>
</dbReference>
<name>A0AA49FIX3_9PROT</name>
<evidence type="ECO:0000256" key="1">
    <source>
        <dbReference type="SAM" id="MobiDB-lite"/>
    </source>
</evidence>
<evidence type="ECO:0000313" key="2">
    <source>
        <dbReference type="EMBL" id="WIM04518.1"/>
    </source>
</evidence>
<sequence length="50" mass="5476">MEALAGLPEGYFQGKTNVVEFARLKATQKQVDDQPAQGNKVVPFRPVSKS</sequence>
<protein>
    <submittedName>
        <fullName evidence="2">Uncharacterized protein</fullName>
    </submittedName>
</protein>
<dbReference type="Proteomes" id="UP001234916">
    <property type="component" value="Chromosome"/>
</dbReference>